<evidence type="ECO:0000256" key="1">
    <source>
        <dbReference type="SAM" id="MobiDB-lite"/>
    </source>
</evidence>
<keyword evidence="2" id="KW-0812">Transmembrane</keyword>
<dbReference type="Gene3D" id="2.40.70.10">
    <property type="entry name" value="Acid Proteases"/>
    <property type="match status" value="1"/>
</dbReference>
<evidence type="ECO:0000256" key="2">
    <source>
        <dbReference type="SAM" id="Phobius"/>
    </source>
</evidence>
<keyword evidence="2" id="KW-0472">Membrane</keyword>
<feature type="compositionally biased region" description="Polar residues" evidence="1">
    <location>
        <begin position="70"/>
        <end position="82"/>
    </location>
</feature>
<accession>A0A5A9XQB3</accession>
<dbReference type="Pfam" id="PF13650">
    <property type="entry name" value="Asp_protease_2"/>
    <property type="match status" value="1"/>
</dbReference>
<dbReference type="GO" id="GO:0006508">
    <property type="term" value="P:proteolysis"/>
    <property type="evidence" value="ECO:0007669"/>
    <property type="project" value="InterPro"/>
</dbReference>
<dbReference type="EMBL" id="SRSD01000002">
    <property type="protein sequence ID" value="KAA0894219.1"/>
    <property type="molecule type" value="Genomic_DNA"/>
</dbReference>
<dbReference type="PROSITE" id="PS00141">
    <property type="entry name" value="ASP_PROTEASE"/>
    <property type="match status" value="1"/>
</dbReference>
<dbReference type="AlphaFoldDB" id="A0A5A9XQB3"/>
<protein>
    <recommendedName>
        <fullName evidence="5">Aspartyl protease family protein</fullName>
    </recommendedName>
</protein>
<evidence type="ECO:0008006" key="5">
    <source>
        <dbReference type="Google" id="ProtNLM"/>
    </source>
</evidence>
<feature type="transmembrane region" description="Helical" evidence="2">
    <location>
        <begin position="12"/>
        <end position="31"/>
    </location>
</feature>
<dbReference type="GO" id="GO:0004190">
    <property type="term" value="F:aspartic-type endopeptidase activity"/>
    <property type="evidence" value="ECO:0007669"/>
    <property type="project" value="InterPro"/>
</dbReference>
<comment type="caution">
    <text evidence="3">The sequence shown here is derived from an EMBL/GenBank/DDBJ whole genome shotgun (WGS) entry which is preliminary data.</text>
</comment>
<dbReference type="OrthoDB" id="5394411at2"/>
<proteinExistence type="predicted"/>
<organism evidence="3 4">
    <name type="scientific">Oryzomonas rubra</name>
    <dbReference type="NCBI Taxonomy" id="2509454"/>
    <lineage>
        <taxon>Bacteria</taxon>
        <taxon>Pseudomonadati</taxon>
        <taxon>Thermodesulfobacteriota</taxon>
        <taxon>Desulfuromonadia</taxon>
        <taxon>Geobacterales</taxon>
        <taxon>Geobacteraceae</taxon>
        <taxon>Oryzomonas</taxon>
    </lineage>
</organism>
<dbReference type="SUPFAM" id="SSF50630">
    <property type="entry name" value="Acid proteases"/>
    <property type="match status" value="1"/>
</dbReference>
<evidence type="ECO:0000313" key="4">
    <source>
        <dbReference type="Proteomes" id="UP000324298"/>
    </source>
</evidence>
<feature type="region of interest" description="Disordered" evidence="1">
    <location>
        <begin position="70"/>
        <end position="97"/>
    </location>
</feature>
<gene>
    <name evidence="3" type="ORF">ET418_04490</name>
</gene>
<dbReference type="Proteomes" id="UP000324298">
    <property type="component" value="Unassembled WGS sequence"/>
</dbReference>
<keyword evidence="4" id="KW-1185">Reference proteome</keyword>
<dbReference type="InterPro" id="IPR021109">
    <property type="entry name" value="Peptidase_aspartic_dom_sf"/>
</dbReference>
<evidence type="ECO:0000313" key="3">
    <source>
        <dbReference type="EMBL" id="KAA0894219.1"/>
    </source>
</evidence>
<sequence length="264" mass="28894">MSLCKARQILRAICIAIILVYAIRFVYLSVLRTNLSISSNKIPPDEVTLMSQEQSNQIIAMWKQMASGQSQEQPVDTQQGSFVQPEPAKPSDQPQGAKAGVIYKYTDTNGMIMMVDDLDKVPQKYRKRMQVSGGTYGQQRTAVKVLNNQIWVPVTLTHRGRSASTWLLLDTGATTTSISPALAQRLGIQSAETIGGMATLADGRVVQTANVMVNQVTVGPKSKQSLNVQIMPRTNGEETGLLGMNFLGDFPHTIETGAGIIRWQ</sequence>
<dbReference type="InterPro" id="IPR034122">
    <property type="entry name" value="Retropepsin-like_bacterial"/>
</dbReference>
<keyword evidence="2" id="KW-1133">Transmembrane helix</keyword>
<dbReference type="CDD" id="cd05483">
    <property type="entry name" value="retropepsin_like_bacteria"/>
    <property type="match status" value="1"/>
</dbReference>
<dbReference type="InterPro" id="IPR001969">
    <property type="entry name" value="Aspartic_peptidase_AS"/>
</dbReference>
<reference evidence="3 4" key="1">
    <citation type="submission" date="2019-04" db="EMBL/GenBank/DDBJ databases">
        <title>Geobacter ruber sp. nov., ferric-reducing bacteria isolated from paddy soil.</title>
        <authorList>
            <person name="Xu Z."/>
            <person name="Masuda Y."/>
            <person name="Itoh H."/>
            <person name="Senoo K."/>
        </authorList>
    </citation>
    <scope>NUCLEOTIDE SEQUENCE [LARGE SCALE GENOMIC DNA]</scope>
    <source>
        <strain evidence="3 4">Red88</strain>
    </source>
</reference>
<name>A0A5A9XQB3_9BACT</name>
<dbReference type="RefSeq" id="WP_149306376.1">
    <property type="nucleotide sequence ID" value="NZ_SRSD01000002.1"/>
</dbReference>